<proteinExistence type="predicted"/>
<dbReference type="EMBL" id="CAJVPU010000957">
    <property type="protein sequence ID" value="CAG8467130.1"/>
    <property type="molecule type" value="Genomic_DNA"/>
</dbReference>
<evidence type="ECO:0000313" key="1">
    <source>
        <dbReference type="EMBL" id="CAG8467130.1"/>
    </source>
</evidence>
<comment type="caution">
    <text evidence="1">The sequence shown here is derived from an EMBL/GenBank/DDBJ whole genome shotgun (WGS) entry which is preliminary data.</text>
</comment>
<dbReference type="Proteomes" id="UP000789702">
    <property type="component" value="Unassembled WGS sequence"/>
</dbReference>
<gene>
    <name evidence="1" type="ORF">DHETER_LOCUS1546</name>
</gene>
<sequence>MMQHDVNENYAHRKRCSPQHRKRGRITRPQNAFILYRKDNQDEIKKENPNANFEQISKIIGEQWANASDETKNQYILLAKLCSRVHHDIFPDYKFEPRLKGGEKKKSSTTPRESIEESSRPWSPLSSIMVLSEPQPSLDEQTFSPNINIPQESYGVINVSQETQETQFITESQSLIPMTELIDLFQSSGQFTTDQLIYPNYHDYETQSTEILPFDFDENVYVDTTLPLCFDENASIDTTSTFNFIHNMPQDLNSYSPVTVNPNSFLFDTTFTFDSFESTDEQLYNIFDLSNI</sequence>
<accession>A0ACA9KDN9</accession>
<name>A0ACA9KDN9_9GLOM</name>
<keyword evidence="2" id="KW-1185">Reference proteome</keyword>
<reference evidence="1" key="1">
    <citation type="submission" date="2021-06" db="EMBL/GenBank/DDBJ databases">
        <authorList>
            <person name="Kallberg Y."/>
            <person name="Tangrot J."/>
            <person name="Rosling A."/>
        </authorList>
    </citation>
    <scope>NUCLEOTIDE SEQUENCE</scope>
    <source>
        <strain evidence="1">IL203A</strain>
    </source>
</reference>
<protein>
    <submittedName>
        <fullName evidence="1">3109_t:CDS:1</fullName>
    </submittedName>
</protein>
<organism evidence="1 2">
    <name type="scientific">Dentiscutata heterogama</name>
    <dbReference type="NCBI Taxonomy" id="1316150"/>
    <lineage>
        <taxon>Eukaryota</taxon>
        <taxon>Fungi</taxon>
        <taxon>Fungi incertae sedis</taxon>
        <taxon>Mucoromycota</taxon>
        <taxon>Glomeromycotina</taxon>
        <taxon>Glomeromycetes</taxon>
        <taxon>Diversisporales</taxon>
        <taxon>Gigasporaceae</taxon>
        <taxon>Dentiscutata</taxon>
    </lineage>
</organism>
<evidence type="ECO:0000313" key="2">
    <source>
        <dbReference type="Proteomes" id="UP000789702"/>
    </source>
</evidence>